<organism evidence="3 4">
    <name type="scientific">Agrobacterium tumefaciens</name>
    <dbReference type="NCBI Taxonomy" id="358"/>
    <lineage>
        <taxon>Bacteria</taxon>
        <taxon>Pseudomonadati</taxon>
        <taxon>Pseudomonadota</taxon>
        <taxon>Alphaproteobacteria</taxon>
        <taxon>Hyphomicrobiales</taxon>
        <taxon>Rhizobiaceae</taxon>
        <taxon>Rhizobium/Agrobacterium group</taxon>
        <taxon>Agrobacterium</taxon>
        <taxon>Agrobacterium tumefaciens complex</taxon>
    </lineage>
</organism>
<gene>
    <name evidence="3" type="ORF">G6M46_07150</name>
</gene>
<dbReference type="GO" id="GO:0006635">
    <property type="term" value="P:fatty acid beta-oxidation"/>
    <property type="evidence" value="ECO:0007669"/>
    <property type="project" value="TreeGrafter"/>
</dbReference>
<dbReference type="SUPFAM" id="SSF52096">
    <property type="entry name" value="ClpP/crotonase"/>
    <property type="match status" value="1"/>
</dbReference>
<dbReference type="CDD" id="cd06558">
    <property type="entry name" value="crotonase-like"/>
    <property type="match status" value="1"/>
</dbReference>
<comment type="caution">
    <text evidence="3">The sequence shown here is derived from an EMBL/GenBank/DDBJ whole genome shotgun (WGS) entry which is preliminary data.</text>
</comment>
<sequence length="258" mass="26874">MTEDLVKSVTYDGFAHVELNRPAKRNALNAEMLSELVRLLDHYSLDPAVRALVITGNERGFAAGADIGTLGSATPIELSQSGFSDHWDQVAAQPKPLIAGVSSFALGGGLELALACDIVIADSSAIFGLPETSIGVIPGAGGTQRLVRAVGKSMAMEMILAGRKLNAQEAKEAGLISTVVGADETVEDRAFAIASAIASGAPLAVRFAKAAVLQSFETSLSTGILFERSLSALIAASEDRKEGMAAFAEKRSPQFKGR</sequence>
<comment type="similarity">
    <text evidence="1">Belongs to the enoyl-CoA hydratase/isomerase family.</text>
</comment>
<dbReference type="InterPro" id="IPR014748">
    <property type="entry name" value="Enoyl-CoA_hydra_C"/>
</dbReference>
<evidence type="ECO:0000313" key="3">
    <source>
        <dbReference type="EMBL" id="NTC27935.1"/>
    </source>
</evidence>
<evidence type="ECO:0000256" key="2">
    <source>
        <dbReference type="ARBA" id="ARBA00023239"/>
    </source>
</evidence>
<proteinExistence type="inferred from homology"/>
<dbReference type="FunFam" id="1.10.12.10:FF:000001">
    <property type="entry name" value="Probable enoyl-CoA hydratase, mitochondrial"/>
    <property type="match status" value="1"/>
</dbReference>
<dbReference type="AlphaFoldDB" id="A0AA44F2Y5"/>
<dbReference type="InterPro" id="IPR001753">
    <property type="entry name" value="Enoyl-CoA_hydra/iso"/>
</dbReference>
<evidence type="ECO:0000313" key="4">
    <source>
        <dbReference type="Proteomes" id="UP000702952"/>
    </source>
</evidence>
<dbReference type="RefSeq" id="WP_065659093.1">
    <property type="nucleotide sequence ID" value="NZ_CP123840.1"/>
</dbReference>
<evidence type="ECO:0000256" key="1">
    <source>
        <dbReference type="ARBA" id="ARBA00005254"/>
    </source>
</evidence>
<name>A0AA44F2Y5_AGRTU</name>
<dbReference type="GO" id="GO:0004300">
    <property type="term" value="F:enoyl-CoA hydratase activity"/>
    <property type="evidence" value="ECO:0007669"/>
    <property type="project" value="UniProtKB-EC"/>
</dbReference>
<dbReference type="Gene3D" id="3.90.226.10">
    <property type="entry name" value="2-enoyl-CoA Hydratase, Chain A, domain 1"/>
    <property type="match status" value="1"/>
</dbReference>
<dbReference type="InterPro" id="IPR029045">
    <property type="entry name" value="ClpP/crotonase-like_dom_sf"/>
</dbReference>
<dbReference type="PANTHER" id="PTHR11941:SF54">
    <property type="entry name" value="ENOYL-COA HYDRATASE, MITOCHONDRIAL"/>
    <property type="match status" value="1"/>
</dbReference>
<dbReference type="EMBL" id="JAAMAY010000007">
    <property type="protein sequence ID" value="NTC27935.1"/>
    <property type="molecule type" value="Genomic_DNA"/>
</dbReference>
<keyword evidence="2 3" id="KW-0456">Lyase</keyword>
<dbReference type="Proteomes" id="UP000702952">
    <property type="component" value="Unassembled WGS sequence"/>
</dbReference>
<reference evidence="3" key="1">
    <citation type="journal article" date="2020" name="Science">
        <title>Unexpected conservation and global transmission of agrobacterial virulence plasmids.</title>
        <authorList>
            <person name="Weisberg A.J."/>
            <person name="Davis E.W. 2nd"/>
            <person name="Tabima J."/>
            <person name="Belcher M.S."/>
            <person name="Miller M."/>
            <person name="Kuo C.H."/>
            <person name="Loper J.E."/>
            <person name="Grunwald N.J."/>
            <person name="Putnam M.L."/>
            <person name="Chang J.H."/>
        </authorList>
    </citation>
    <scope>NUCLEOTIDE SEQUENCE</scope>
    <source>
        <strain evidence="3">17-1853-1a</strain>
    </source>
</reference>
<dbReference type="Gene3D" id="1.10.12.10">
    <property type="entry name" value="Lyase 2-enoyl-coa Hydratase, Chain A, domain 2"/>
    <property type="match status" value="1"/>
</dbReference>
<accession>A0AA44F2Y5</accession>
<dbReference type="PANTHER" id="PTHR11941">
    <property type="entry name" value="ENOYL-COA HYDRATASE-RELATED"/>
    <property type="match status" value="1"/>
</dbReference>
<dbReference type="EC" id="4.2.1.17" evidence="3"/>
<protein>
    <submittedName>
        <fullName evidence="3">Enoyl-CoA hydratase</fullName>
        <ecNumber evidence="3">4.2.1.17</ecNumber>
    </submittedName>
</protein>
<dbReference type="FunFam" id="3.90.226.10:FF:000009">
    <property type="entry name" value="Carnitinyl-CoA dehydratase"/>
    <property type="match status" value="1"/>
</dbReference>
<dbReference type="Pfam" id="PF00378">
    <property type="entry name" value="ECH_1"/>
    <property type="match status" value="1"/>
</dbReference>